<reference evidence="7" key="2">
    <citation type="journal article" date="2023" name="Science">
        <title>Genomic signatures of disease resistance in endangered staghorn corals.</title>
        <authorList>
            <person name="Vollmer S.V."/>
            <person name="Selwyn J.D."/>
            <person name="Despard B.A."/>
            <person name="Roesel C.L."/>
        </authorList>
    </citation>
    <scope>NUCLEOTIDE SEQUENCE</scope>
    <source>
        <strain evidence="7">K2</strain>
    </source>
</reference>
<dbReference type="GO" id="GO:0008270">
    <property type="term" value="F:zinc ion binding"/>
    <property type="evidence" value="ECO:0007669"/>
    <property type="project" value="UniProtKB-KW"/>
</dbReference>
<keyword evidence="8" id="KW-1185">Reference proteome</keyword>
<accession>A0AAD9PU87</accession>
<keyword evidence="3 4" id="KW-0862">Zinc</keyword>
<evidence type="ECO:0000259" key="5">
    <source>
        <dbReference type="PROSITE" id="PS50089"/>
    </source>
</evidence>
<dbReference type="PANTHER" id="PTHR10131:SF94">
    <property type="entry name" value="TNF RECEPTOR-ASSOCIATED FACTOR 4"/>
    <property type="match status" value="1"/>
</dbReference>
<keyword evidence="2 4" id="KW-0863">Zinc-finger</keyword>
<dbReference type="Pfam" id="PF13923">
    <property type="entry name" value="zf-C3HC4_2"/>
    <property type="match status" value="1"/>
</dbReference>
<feature type="zinc finger region" description="TRAF-type" evidence="4">
    <location>
        <begin position="162"/>
        <end position="205"/>
    </location>
</feature>
<reference evidence="7" key="1">
    <citation type="journal article" date="2023" name="G3 (Bethesda)">
        <title>Whole genome assembly and annotation of the endangered Caribbean coral Acropora cervicornis.</title>
        <authorList>
            <person name="Selwyn J.D."/>
            <person name="Vollmer S.V."/>
        </authorList>
    </citation>
    <scope>NUCLEOTIDE SEQUENCE</scope>
    <source>
        <strain evidence="7">K2</strain>
    </source>
</reference>
<keyword evidence="1 4" id="KW-0479">Metal-binding</keyword>
<name>A0AAD9PU87_ACRCE</name>
<feature type="zinc finger region" description="TRAF-type" evidence="4">
    <location>
        <begin position="108"/>
        <end position="155"/>
    </location>
</feature>
<feature type="domain" description="TRAF-type" evidence="6">
    <location>
        <begin position="108"/>
        <end position="155"/>
    </location>
</feature>
<feature type="domain" description="RING-type" evidence="5">
    <location>
        <begin position="22"/>
        <end position="61"/>
    </location>
</feature>
<proteinExistence type="predicted"/>
<dbReference type="EMBL" id="JARQWQ010000130">
    <property type="protein sequence ID" value="KAK2549192.1"/>
    <property type="molecule type" value="Genomic_DNA"/>
</dbReference>
<dbReference type="SUPFAM" id="SSF49599">
    <property type="entry name" value="TRAF domain-like"/>
    <property type="match status" value="2"/>
</dbReference>
<evidence type="ECO:0000256" key="3">
    <source>
        <dbReference type="ARBA" id="ARBA00022833"/>
    </source>
</evidence>
<protein>
    <submittedName>
        <fullName evidence="7">TNF receptor-associated factor 4</fullName>
    </submittedName>
</protein>
<dbReference type="Pfam" id="PF02176">
    <property type="entry name" value="zf-TRAF"/>
    <property type="match status" value="1"/>
</dbReference>
<sequence length="366" mass="41562">MAEEFGYPLELFVHAVDQNYVCPVCLAVLRDPVVCKDGHTLCSKCLNRAIGTGNRTCPVDRSYLGVREPSRNRAVHAMIQKLTIKCPNSFEAEGIGCDWTGPLETAESHSRDCGMKMMKCPNLGCSVQIYQSEIKVHEEKCPHRQTRCEQCHQDFKVVFRGAHQRRCPKIVIECPNNCGEQILRDQVNVHFLNCKAEPFACPLNCGVILRANQAEALKKHFQAKTADHLDKTLSLLMRMRQTKGNEQAPKTVDRVAFVWDANSNDLANSQTVLSPVVSSRLVTIQCGLKKHEHFFHVFVTAKNTMEISSMLTSGMVAVRTDSGHDVCKRWQKQVLQTDEFILIKNFFKEDDLQRNIKISFYVKFML</sequence>
<evidence type="ECO:0000256" key="1">
    <source>
        <dbReference type="ARBA" id="ARBA00022723"/>
    </source>
</evidence>
<dbReference type="PANTHER" id="PTHR10131">
    <property type="entry name" value="TNF RECEPTOR ASSOCIATED FACTOR"/>
    <property type="match status" value="1"/>
</dbReference>
<dbReference type="PROSITE" id="PS50089">
    <property type="entry name" value="ZF_RING_2"/>
    <property type="match status" value="1"/>
</dbReference>
<dbReference type="Proteomes" id="UP001249851">
    <property type="component" value="Unassembled WGS sequence"/>
</dbReference>
<comment type="caution">
    <text evidence="7">The sequence shown here is derived from an EMBL/GenBank/DDBJ whole genome shotgun (WGS) entry which is preliminary data.</text>
</comment>
<feature type="domain" description="TRAF-type" evidence="6">
    <location>
        <begin position="162"/>
        <end position="205"/>
    </location>
</feature>
<dbReference type="InterPro" id="IPR001841">
    <property type="entry name" value="Znf_RING"/>
</dbReference>
<dbReference type="InterPro" id="IPR013083">
    <property type="entry name" value="Znf_RING/FYVE/PHD"/>
</dbReference>
<dbReference type="SUPFAM" id="SSF57850">
    <property type="entry name" value="RING/U-box"/>
    <property type="match status" value="1"/>
</dbReference>
<evidence type="ECO:0000313" key="8">
    <source>
        <dbReference type="Proteomes" id="UP001249851"/>
    </source>
</evidence>
<dbReference type="PROSITE" id="PS50145">
    <property type="entry name" value="ZF_TRAF"/>
    <property type="match status" value="2"/>
</dbReference>
<evidence type="ECO:0000259" key="6">
    <source>
        <dbReference type="PROSITE" id="PS50145"/>
    </source>
</evidence>
<dbReference type="Gene3D" id="3.30.40.10">
    <property type="entry name" value="Zinc/RING finger domain, C3HC4 (zinc finger)"/>
    <property type="match status" value="3"/>
</dbReference>
<dbReference type="InterPro" id="IPR001293">
    <property type="entry name" value="Znf_TRAF"/>
</dbReference>
<keyword evidence="7" id="KW-0675">Receptor</keyword>
<organism evidence="7 8">
    <name type="scientific">Acropora cervicornis</name>
    <name type="common">Staghorn coral</name>
    <dbReference type="NCBI Taxonomy" id="6130"/>
    <lineage>
        <taxon>Eukaryota</taxon>
        <taxon>Metazoa</taxon>
        <taxon>Cnidaria</taxon>
        <taxon>Anthozoa</taxon>
        <taxon>Hexacorallia</taxon>
        <taxon>Scleractinia</taxon>
        <taxon>Astrocoeniina</taxon>
        <taxon>Acroporidae</taxon>
        <taxon>Acropora</taxon>
    </lineage>
</organism>
<evidence type="ECO:0000256" key="2">
    <source>
        <dbReference type="ARBA" id="ARBA00022771"/>
    </source>
</evidence>
<dbReference type="AlphaFoldDB" id="A0AAD9PU87"/>
<gene>
    <name evidence="7" type="ORF">P5673_030414</name>
</gene>
<evidence type="ECO:0000256" key="4">
    <source>
        <dbReference type="PROSITE-ProRule" id="PRU00207"/>
    </source>
</evidence>
<evidence type="ECO:0000313" key="7">
    <source>
        <dbReference type="EMBL" id="KAK2549192.1"/>
    </source>
</evidence>